<dbReference type="InterPro" id="IPR045619">
    <property type="entry name" value="DUF6443"/>
</dbReference>
<keyword evidence="4" id="KW-1185">Reference proteome</keyword>
<evidence type="ECO:0000313" key="4">
    <source>
        <dbReference type="Proteomes" id="UP000600588"/>
    </source>
</evidence>
<comment type="caution">
    <text evidence="3">The sequence shown here is derived from an EMBL/GenBank/DDBJ whole genome shotgun (WGS) entry which is preliminary data.</text>
</comment>
<dbReference type="Gene3D" id="2.180.10.10">
    <property type="entry name" value="RHS repeat-associated core"/>
    <property type="match status" value="1"/>
</dbReference>
<dbReference type="EMBL" id="JACVXB010000004">
    <property type="protein sequence ID" value="MBD0832531.1"/>
    <property type="molecule type" value="Genomic_DNA"/>
</dbReference>
<protein>
    <recommendedName>
        <fullName evidence="2">DUF6443 domain-containing protein</fullName>
    </recommendedName>
</protein>
<dbReference type="RefSeq" id="WP_188230323.1">
    <property type="nucleotide sequence ID" value="NZ_JACVXB010000004.1"/>
</dbReference>
<accession>A0A8J6UH78</accession>
<evidence type="ECO:0000313" key="3">
    <source>
        <dbReference type="EMBL" id="MBD0832531.1"/>
    </source>
</evidence>
<feature type="signal peptide" evidence="1">
    <location>
        <begin position="1"/>
        <end position="20"/>
    </location>
</feature>
<sequence length="1346" mass="152256">MKFSKIIFTCLILISSMTFGQTFPEVEYYVNGPRLIEQWNPEYDFPGPFIYEIEDVKGLGVVSVEWFVNNGTADLVSTTEGSAIFFQNENPIHIIIGVVTDDLFNVYWSDTFLTTIDQGFKPATPSMINIDLIYGEDSVTIDQLQLPTDGISFWQSTPDGEVMDPRNQSISVTLTSGSVFYLRTYNGQWSDALAIQYGTESGYIPPVFSNENYVYTIEPQVATSDMSGLSQSEVKETINYLDGLGRTKQSIGIRAGGSGEDIITHIGYDSFGRRDKEWLPYAISGNLGSLVNNAESGAHSYYQTHFASEISQTTPNPYSEKHFEASPLNRVLEQAAPGTTWALNKSSDTDHTIKFDYQSNATDEVRLFEASVVASTVSGVVTYEPTLNLSSLNNGYYAAGELYKTVTKDENWVSGTNHTTEEFKDKQGRVVLKRTYNNGAHDTYYVYDDYGNLSYVLPPKMSVYGSSISISTIKNQLNELGFLYKYDGKKRLVVKKIPGKGEEYFIYNNQNQVVLTQDAVQRPNKEWLFTKYDAFGRVAYTGLHVQSNEISRQLMQSYANDINTYSQYVTKNDSSISLGGANLYYSNDAIPVSISEIYTINYYDNYTFDRAPLVDPPLEIDNQTVINYNNGAGKKYTKGLTTGSKIRILGTDKWITKVAYYDRRGRPIYNASFNDYLKTTDIIKSTLDFSGRVKKMVSSHQKGGGSILITEDVFTYDQMGRLVSQKQKIGSQAEELIVFNGYDALGQLKSKKVGGVVATDINNSVGLQTVDYSYNIRGWLKQINNPSSLGNDLFGFKINYNNPVATSTLQSSPLYNGNISETQWKTANDNVLRTYGYKYDALNRITQSKFSNQINYAYVHNYYSNYDYDKNGNLEYLQRNIWSDGLNSFTNNDIYYDYNGNKLTDIVIEDDSGYSNRNYYYDQNGNMTWDIREYNGFEGFNFAYPEFGVSYNHLNLPVFVGLIADYEENELTGEILLPGQISYVYDALGNKLEKKVGGSGRTNVYTFYAGNYIYTRTGDTGDGSLKFFNHPEGYVDADNGFRYVYQYKDIWDNIRLTYKDINGNGEIEVTTDPNTNELLEENNYYPFGLKHKGYNSNIVSHHPFKDYQGQELTENLLLNIHEWKYRISDPAIGRFWQIDPLADDYPYNSTYAFQENKMGMGVELEGLELTYFPYDGSSIVREVENLFSGWFQSSEQVSEFKVTLGPRAAFELKNGIGIDINGGSIDMISFKERNYEKTFDFIGKDEDVFTAGIEGSLPTEFGTFTGNINYKNTWEDVTKKLNGEEGKNGTVSTQFLWGGIIGTGVKTETDLNTSETNFYQSNSGGYKFGLFLVIEFNSELNLNLNY</sequence>
<feature type="domain" description="DUF6443" evidence="2">
    <location>
        <begin position="216"/>
        <end position="354"/>
    </location>
</feature>
<dbReference type="Pfam" id="PF20041">
    <property type="entry name" value="DUF6443"/>
    <property type="match status" value="1"/>
</dbReference>
<dbReference type="Proteomes" id="UP000600588">
    <property type="component" value="Unassembled WGS sequence"/>
</dbReference>
<evidence type="ECO:0000259" key="2">
    <source>
        <dbReference type="Pfam" id="PF20041"/>
    </source>
</evidence>
<evidence type="ECO:0000256" key="1">
    <source>
        <dbReference type="SAM" id="SignalP"/>
    </source>
</evidence>
<proteinExistence type="predicted"/>
<gene>
    <name evidence="3" type="ORF">ICJ83_10340</name>
</gene>
<name>A0A8J6UH78_9FLAO</name>
<organism evidence="3 4">
    <name type="scientific">Aestuariibaculum sediminum</name>
    <dbReference type="NCBI Taxonomy" id="2770637"/>
    <lineage>
        <taxon>Bacteria</taxon>
        <taxon>Pseudomonadati</taxon>
        <taxon>Bacteroidota</taxon>
        <taxon>Flavobacteriia</taxon>
        <taxon>Flavobacteriales</taxon>
        <taxon>Flavobacteriaceae</taxon>
    </lineage>
</organism>
<feature type="chain" id="PRO_5035222200" description="DUF6443 domain-containing protein" evidence="1">
    <location>
        <begin position="21"/>
        <end position="1346"/>
    </location>
</feature>
<keyword evidence="1" id="KW-0732">Signal</keyword>
<reference evidence="3 4" key="1">
    <citation type="submission" date="2020-09" db="EMBL/GenBank/DDBJ databases">
        <title>TT11 complete genome.</title>
        <authorList>
            <person name="Wu Z."/>
        </authorList>
    </citation>
    <scope>NUCLEOTIDE SEQUENCE [LARGE SCALE GENOMIC DNA]</scope>
    <source>
        <strain evidence="3 4">TT11</strain>
    </source>
</reference>